<dbReference type="WBParaSite" id="JU765_v2.g5216.t3">
    <property type="protein sequence ID" value="JU765_v2.g5216.t3"/>
    <property type="gene ID" value="JU765_v2.g5216"/>
</dbReference>
<organism evidence="1 2">
    <name type="scientific">Panagrolaimus sp. JU765</name>
    <dbReference type="NCBI Taxonomy" id="591449"/>
    <lineage>
        <taxon>Eukaryota</taxon>
        <taxon>Metazoa</taxon>
        <taxon>Ecdysozoa</taxon>
        <taxon>Nematoda</taxon>
        <taxon>Chromadorea</taxon>
        <taxon>Rhabditida</taxon>
        <taxon>Tylenchina</taxon>
        <taxon>Panagrolaimomorpha</taxon>
        <taxon>Panagrolaimoidea</taxon>
        <taxon>Panagrolaimidae</taxon>
        <taxon>Panagrolaimus</taxon>
    </lineage>
</organism>
<dbReference type="Proteomes" id="UP000887576">
    <property type="component" value="Unplaced"/>
</dbReference>
<accession>A0AC34RC00</accession>
<evidence type="ECO:0000313" key="2">
    <source>
        <dbReference type="WBParaSite" id="JU765_v2.g5216.t3"/>
    </source>
</evidence>
<protein>
    <submittedName>
        <fullName evidence="2">Sec7/BIG1-like C-terminal domain-containing protein</fullName>
    </submittedName>
</protein>
<proteinExistence type="predicted"/>
<evidence type="ECO:0000313" key="1">
    <source>
        <dbReference type="Proteomes" id="UP000887576"/>
    </source>
</evidence>
<reference evidence="2" key="1">
    <citation type="submission" date="2022-11" db="UniProtKB">
        <authorList>
            <consortium name="WormBaseParasite"/>
        </authorList>
    </citation>
    <scope>IDENTIFICATION</scope>
</reference>
<name>A0AC34RC00_9BILA</name>
<sequence>MYDYLSLNHLKRLTKYLIKSHQMARGFNSNTTQRAILWKAAFKGKCKPNLIKQETHTIHTALNILFHIYSDGKLTNGETEDYIRKKLIETIDSTLDEYISIRSENHRSAWLAVIQMLLNRTYDLNEEKFKLLGKEYYLKLSELIVTEEPPIIRTALQRVLSKFIQIG</sequence>